<dbReference type="PANTHER" id="PTHR10625:SF10">
    <property type="entry name" value="HISTONE DEACETYLASE HDAC1"/>
    <property type="match status" value="1"/>
</dbReference>
<sequence length="309" mass="33782">MSALPSYWISHSSCRLHRMEPGHPECPERLAAVEDRVMASGLDLFLHRLDAPAATADALLRVHGAEHVESVLRTRPTEGLVHIDPDTSMNPHTADAALHAAGAGVLAVDLLMSRRAGFVFCNVRPPGHHAERNRAMGFCFFNNIAVAAAEALSRGLSRVAILDFDVHYGNGTADIFRNEPRVLMCSTYQHPLYPYWAGDGDAPGLIDAPLSEGAGSDEYRDAVTQHWLPALDEFAPEMLLVSAGFDAHLRDPLAGLRLTDDDYYWTGQQLRDFAAQRCSGRVLAMLEGGYDPHALSRCVEAFVRPFVGA</sequence>
<dbReference type="PANTHER" id="PTHR10625">
    <property type="entry name" value="HISTONE DEACETYLASE HDAC1-RELATED"/>
    <property type="match status" value="1"/>
</dbReference>
<dbReference type="InterPro" id="IPR023696">
    <property type="entry name" value="Ureohydrolase_dom_sf"/>
</dbReference>
<feature type="domain" description="Histone deacetylase" evidence="2">
    <location>
        <begin position="23"/>
        <end position="304"/>
    </location>
</feature>
<dbReference type="AlphaFoldDB" id="A0A1M5NCK0"/>
<dbReference type="EMBL" id="FQWZ01000003">
    <property type="protein sequence ID" value="SHG87238.1"/>
    <property type="molecule type" value="Genomic_DNA"/>
</dbReference>
<evidence type="ECO:0000259" key="2">
    <source>
        <dbReference type="Pfam" id="PF00850"/>
    </source>
</evidence>
<dbReference type="GO" id="GO:0040029">
    <property type="term" value="P:epigenetic regulation of gene expression"/>
    <property type="evidence" value="ECO:0007669"/>
    <property type="project" value="TreeGrafter"/>
</dbReference>
<dbReference type="InterPro" id="IPR000286">
    <property type="entry name" value="HDACs"/>
</dbReference>
<dbReference type="InterPro" id="IPR037138">
    <property type="entry name" value="His_deacetylse_dom_sf"/>
</dbReference>
<accession>A0A1M5NCK0</accession>
<reference evidence="3 4" key="1">
    <citation type="submission" date="2016-11" db="EMBL/GenBank/DDBJ databases">
        <authorList>
            <person name="Jaros S."/>
            <person name="Januszkiewicz K."/>
            <person name="Wedrychowicz H."/>
        </authorList>
    </citation>
    <scope>NUCLEOTIDE SEQUENCE [LARGE SCALE GENOMIC DNA]</scope>
    <source>
        <strain evidence="3 4">CGMCC 1.7049</strain>
    </source>
</reference>
<dbReference type="RefSeq" id="WP_072896708.1">
    <property type="nucleotide sequence ID" value="NZ_FQWZ01000003.1"/>
</dbReference>
<gene>
    <name evidence="3" type="ORF">SAMN04488068_1776</name>
</gene>
<evidence type="ECO:0000313" key="4">
    <source>
        <dbReference type="Proteomes" id="UP000199758"/>
    </source>
</evidence>
<dbReference type="Proteomes" id="UP000199758">
    <property type="component" value="Unassembled WGS sequence"/>
</dbReference>
<proteinExistence type="inferred from homology"/>
<protein>
    <submittedName>
        <fullName evidence="3">Acetoin utilization deacetylase AcuC</fullName>
    </submittedName>
</protein>
<dbReference type="GO" id="GO:0004407">
    <property type="term" value="F:histone deacetylase activity"/>
    <property type="evidence" value="ECO:0007669"/>
    <property type="project" value="TreeGrafter"/>
</dbReference>
<comment type="similarity">
    <text evidence="1">Belongs to the histone deacetylase family.</text>
</comment>
<dbReference type="InterPro" id="IPR023801">
    <property type="entry name" value="His_deacetylse_dom"/>
</dbReference>
<dbReference type="Gene3D" id="3.40.800.20">
    <property type="entry name" value="Histone deacetylase domain"/>
    <property type="match status" value="1"/>
</dbReference>
<dbReference type="CDD" id="cd11599">
    <property type="entry name" value="HDAC_classII_2"/>
    <property type="match status" value="1"/>
</dbReference>
<dbReference type="STRING" id="490188.SAMN04488068_1776"/>
<dbReference type="SUPFAM" id="SSF52768">
    <property type="entry name" value="Arginase/deacetylase"/>
    <property type="match status" value="1"/>
</dbReference>
<organism evidence="3 4">
    <name type="scientific">Hydrocarboniphaga daqingensis</name>
    <dbReference type="NCBI Taxonomy" id="490188"/>
    <lineage>
        <taxon>Bacteria</taxon>
        <taxon>Pseudomonadati</taxon>
        <taxon>Pseudomonadota</taxon>
        <taxon>Gammaproteobacteria</taxon>
        <taxon>Nevskiales</taxon>
        <taxon>Nevskiaceae</taxon>
        <taxon>Hydrocarboniphaga</taxon>
    </lineage>
</organism>
<evidence type="ECO:0000256" key="1">
    <source>
        <dbReference type="ARBA" id="ARBA00005947"/>
    </source>
</evidence>
<dbReference type="PRINTS" id="PR01270">
    <property type="entry name" value="HDASUPER"/>
</dbReference>
<name>A0A1M5NCK0_9GAMM</name>
<keyword evidence="4" id="KW-1185">Reference proteome</keyword>
<dbReference type="Pfam" id="PF00850">
    <property type="entry name" value="Hist_deacetyl"/>
    <property type="match status" value="1"/>
</dbReference>
<dbReference type="OrthoDB" id="9808367at2"/>
<evidence type="ECO:0000313" key="3">
    <source>
        <dbReference type="EMBL" id="SHG87238.1"/>
    </source>
</evidence>